<sequence>MRISAGFATTALPTPPHGLLAGYAVADRRARTSSAPLTATIARFQVPRTPLRGHAPDTTRPTSIDSADAAHTALVWVAIDALAVSRPLHSAIRAAVRQQLPGATVLVSASHTHSAPGAWCGTIHPLLPAALDLAQIDAVAQQIGSALPQVRSVDLVRGVASVTGVGTNRNDPARPVDTTVDVLAALLPGNHSAGPIGLIVDHACHPTVLGPDSTAWSPDWVTGLRDGLETSLGAVPVLFLQGAAGDVSTRFTRRCPTTAEAIRIGRRVAAGALSALESARPVDSAAGIGGHRHVLVLNRRDAEAELATIDPPGSTTAGADSQQLARSQGLAGLRALAAHPGPHTLIAPVHDLRIGSVRYLAVPVELPNDWGRRLATAGDLRVIGYTDDYLGYLADEDAHRAGSYEATSSYADAAEARRLLSELTAIATLTGPAAT</sequence>
<evidence type="ECO:0000313" key="1">
    <source>
        <dbReference type="EMBL" id="VEI03664.1"/>
    </source>
</evidence>
<dbReference type="AlphaFoldDB" id="A0A448P0F1"/>
<gene>
    <name evidence="1" type="ORF">NCTC13652_01875</name>
</gene>
<protein>
    <recommendedName>
        <fullName evidence="3">Ceramidase</fullName>
    </recommendedName>
</protein>
<evidence type="ECO:0000313" key="2">
    <source>
        <dbReference type="Proteomes" id="UP000277858"/>
    </source>
</evidence>
<organism evidence="1 2">
    <name type="scientific">Acidipropionibacterium jensenii</name>
    <dbReference type="NCBI Taxonomy" id="1749"/>
    <lineage>
        <taxon>Bacteria</taxon>
        <taxon>Bacillati</taxon>
        <taxon>Actinomycetota</taxon>
        <taxon>Actinomycetes</taxon>
        <taxon>Propionibacteriales</taxon>
        <taxon>Propionibacteriaceae</taxon>
        <taxon>Acidipropionibacterium</taxon>
    </lineage>
</organism>
<dbReference type="Proteomes" id="UP000277858">
    <property type="component" value="Chromosome"/>
</dbReference>
<reference evidence="1 2" key="1">
    <citation type="submission" date="2018-12" db="EMBL/GenBank/DDBJ databases">
        <authorList>
            <consortium name="Pathogen Informatics"/>
        </authorList>
    </citation>
    <scope>NUCLEOTIDE SEQUENCE [LARGE SCALE GENOMIC DNA]</scope>
    <source>
        <strain evidence="1 2">NCTC13652</strain>
    </source>
</reference>
<name>A0A448P0F1_9ACTN</name>
<evidence type="ECO:0008006" key="3">
    <source>
        <dbReference type="Google" id="ProtNLM"/>
    </source>
</evidence>
<dbReference type="RefSeq" id="WP_028703773.1">
    <property type="nucleotide sequence ID" value="NZ_LR134473.1"/>
</dbReference>
<dbReference type="EMBL" id="LR134473">
    <property type="protein sequence ID" value="VEI03664.1"/>
    <property type="molecule type" value="Genomic_DNA"/>
</dbReference>
<accession>A0A448P0F1</accession>
<dbReference type="STRING" id="1122997.GCA_000425285_02497"/>
<keyword evidence="2" id="KW-1185">Reference proteome</keyword>
<proteinExistence type="predicted"/>
<dbReference type="OrthoDB" id="622550at2"/>